<dbReference type="InterPro" id="IPR035669">
    <property type="entry name" value="SGNH_plant_lipase-like"/>
</dbReference>
<keyword evidence="3" id="KW-1133">Transmembrane helix</keyword>
<dbReference type="PANTHER" id="PTHR45966:SF1">
    <property type="entry name" value="GDSL ESTERASE_LIPASE 1-RELATED"/>
    <property type="match status" value="1"/>
</dbReference>
<dbReference type="SUPFAM" id="SSF52266">
    <property type="entry name" value="SGNH hydrolase"/>
    <property type="match status" value="1"/>
</dbReference>
<dbReference type="PROSITE" id="PS01098">
    <property type="entry name" value="LIPASE_GDSL_SER"/>
    <property type="match status" value="1"/>
</dbReference>
<proteinExistence type="inferred from homology"/>
<feature type="transmembrane region" description="Helical" evidence="3">
    <location>
        <begin position="6"/>
        <end position="24"/>
    </location>
</feature>
<keyword evidence="4" id="KW-1185">Reference proteome</keyword>
<evidence type="ECO:0000313" key="5">
    <source>
        <dbReference type="RefSeq" id="XP_015902324.3"/>
    </source>
</evidence>
<dbReference type="InterPro" id="IPR008265">
    <property type="entry name" value="Lipase_GDSL_AS"/>
</dbReference>
<accession>A0A6P4AXJ0</accession>
<dbReference type="CDD" id="cd01837">
    <property type="entry name" value="SGNH_plant_lipase_like"/>
    <property type="match status" value="1"/>
</dbReference>
<dbReference type="InParanoid" id="A0A6P4AXJ0"/>
<dbReference type="PANTHER" id="PTHR45966">
    <property type="entry name" value="GDSL-LIKE LIPASE/ACYLHYDROLASE"/>
    <property type="match status" value="1"/>
</dbReference>
<evidence type="ECO:0000256" key="3">
    <source>
        <dbReference type="SAM" id="Phobius"/>
    </source>
</evidence>
<dbReference type="Proteomes" id="UP001652623">
    <property type="component" value="Chromosome 1"/>
</dbReference>
<dbReference type="InterPro" id="IPR044552">
    <property type="entry name" value="GLIP1-5/GLL25"/>
</dbReference>
<dbReference type="RefSeq" id="XP_015902324.3">
    <property type="nucleotide sequence ID" value="XM_016046838.4"/>
</dbReference>
<dbReference type="GO" id="GO:0016298">
    <property type="term" value="F:lipase activity"/>
    <property type="evidence" value="ECO:0007669"/>
    <property type="project" value="InterPro"/>
</dbReference>
<evidence type="ECO:0000256" key="1">
    <source>
        <dbReference type="ARBA" id="ARBA00008668"/>
    </source>
</evidence>
<reference evidence="5" key="2">
    <citation type="submission" date="2025-08" db="UniProtKB">
        <authorList>
            <consortium name="RefSeq"/>
        </authorList>
    </citation>
    <scope>IDENTIFICATION</scope>
    <source>
        <tissue evidence="5">Seedling</tissue>
    </source>
</reference>
<dbReference type="GO" id="GO:0006629">
    <property type="term" value="P:lipid metabolic process"/>
    <property type="evidence" value="ECO:0007669"/>
    <property type="project" value="InterPro"/>
</dbReference>
<dbReference type="GeneID" id="107435273"/>
<dbReference type="KEGG" id="zju:107435273"/>
<dbReference type="AlphaFoldDB" id="A0A6P4AXJ0"/>
<dbReference type="Gene3D" id="3.40.50.1110">
    <property type="entry name" value="SGNH hydrolase"/>
    <property type="match status" value="1"/>
</dbReference>
<comment type="similarity">
    <text evidence="1">Belongs to the 'GDSL' lipolytic enzyme family.</text>
</comment>
<keyword evidence="2" id="KW-0732">Signal</keyword>
<organism evidence="4 5">
    <name type="scientific">Ziziphus jujuba</name>
    <name type="common">Chinese jujube</name>
    <name type="synonym">Ziziphus sativa</name>
    <dbReference type="NCBI Taxonomy" id="326968"/>
    <lineage>
        <taxon>Eukaryota</taxon>
        <taxon>Viridiplantae</taxon>
        <taxon>Streptophyta</taxon>
        <taxon>Embryophyta</taxon>
        <taxon>Tracheophyta</taxon>
        <taxon>Spermatophyta</taxon>
        <taxon>Magnoliopsida</taxon>
        <taxon>eudicotyledons</taxon>
        <taxon>Gunneridae</taxon>
        <taxon>Pentapetalae</taxon>
        <taxon>rosids</taxon>
        <taxon>fabids</taxon>
        <taxon>Rosales</taxon>
        <taxon>Rhamnaceae</taxon>
        <taxon>Paliureae</taxon>
        <taxon>Ziziphus</taxon>
    </lineage>
</organism>
<name>A0A6P4AXJ0_ZIZJJ</name>
<reference evidence="4" key="1">
    <citation type="submission" date="2025-05" db="UniProtKB">
        <authorList>
            <consortium name="RefSeq"/>
        </authorList>
    </citation>
    <scope>NUCLEOTIDE SEQUENCE [LARGE SCALE GENOMIC DNA]</scope>
</reference>
<dbReference type="Pfam" id="PF00657">
    <property type="entry name" value="Lipase_GDSL"/>
    <property type="match status" value="1"/>
</dbReference>
<sequence>MATTWFYIYFLALISPILLIILNLPSSFGEKNPTSLFIFGDSLYDAGNNNYFLTPLRVNHWPYGETYFHFPTGRTSNGRLIPDFIAEYAKLPLIPPCLQPGISYNYGVNFASLGAGALQETNKGSVISLNIQLSYFKNVEKNLRHKLGGEEAKRFLSKAVYIFSIGTNDYNSKTTPIPFHSQEEYVGMVIGNLTNVIKGIYNKGGRKFGILNLVAKGCFPVARALRSAGSEGSCMDEFSTARKLHNTALSKVLVELERQLKGFKYSETDFYTAFSERINNPSKYGFKEAKTACCGSGPYRGLGGCGGNNKYELCDTPDDYLFFDPAHPSEKANEQFAKLMWSGNSPLIWPYNLKTLFELQTQ</sequence>
<gene>
    <name evidence="5" type="primary">LOC107435273</name>
</gene>
<protein>
    <submittedName>
        <fullName evidence="5">GDSL esterase/lipase 1 isoform X1</fullName>
    </submittedName>
</protein>
<dbReference type="InterPro" id="IPR036514">
    <property type="entry name" value="SGNH_hydro_sf"/>
</dbReference>
<evidence type="ECO:0000256" key="2">
    <source>
        <dbReference type="ARBA" id="ARBA00022729"/>
    </source>
</evidence>
<evidence type="ECO:0000313" key="4">
    <source>
        <dbReference type="Proteomes" id="UP001652623"/>
    </source>
</evidence>
<dbReference type="InterPro" id="IPR001087">
    <property type="entry name" value="GDSL"/>
</dbReference>
<keyword evidence="3" id="KW-0812">Transmembrane</keyword>
<keyword evidence="3" id="KW-0472">Membrane</keyword>